<evidence type="ECO:0000256" key="1">
    <source>
        <dbReference type="ARBA" id="ARBA00004474"/>
    </source>
</evidence>
<dbReference type="Proteomes" id="UP001165065">
    <property type="component" value="Unassembled WGS sequence"/>
</dbReference>
<keyword evidence="6" id="KW-1185">Reference proteome</keyword>
<dbReference type="InterPro" id="IPR006843">
    <property type="entry name" value="PAP/fibrillin_dom"/>
</dbReference>
<proteinExistence type="predicted"/>
<evidence type="ECO:0000313" key="5">
    <source>
        <dbReference type="EMBL" id="GMI39002.1"/>
    </source>
</evidence>
<organism evidence="5 6">
    <name type="scientific">Triparma columacea</name>
    <dbReference type="NCBI Taxonomy" id="722753"/>
    <lineage>
        <taxon>Eukaryota</taxon>
        <taxon>Sar</taxon>
        <taxon>Stramenopiles</taxon>
        <taxon>Ochrophyta</taxon>
        <taxon>Bolidophyceae</taxon>
        <taxon>Parmales</taxon>
        <taxon>Triparmaceae</taxon>
        <taxon>Triparma</taxon>
    </lineage>
</organism>
<feature type="domain" description="Plastid lipid-associated protein/fibrillin conserved" evidence="4">
    <location>
        <begin position="50"/>
        <end position="168"/>
    </location>
</feature>
<dbReference type="AlphaFoldDB" id="A0A9W7GA81"/>
<comment type="caution">
    <text evidence="5">The sequence shown here is derived from an EMBL/GenBank/DDBJ whole genome shotgun (WGS) entry which is preliminary data.</text>
</comment>
<keyword evidence="2" id="KW-0934">Plastid</keyword>
<evidence type="ECO:0000259" key="4">
    <source>
        <dbReference type="Pfam" id="PF04755"/>
    </source>
</evidence>
<name>A0A9W7GA81_9STRA</name>
<evidence type="ECO:0000313" key="6">
    <source>
        <dbReference type="Proteomes" id="UP001165065"/>
    </source>
</evidence>
<dbReference type="EMBL" id="BRYA01000095">
    <property type="protein sequence ID" value="GMI39002.1"/>
    <property type="molecule type" value="Genomic_DNA"/>
</dbReference>
<accession>A0A9W7GA81</accession>
<feature type="chain" id="PRO_5040854727" description="Plastid lipid-associated protein/fibrillin conserved domain-containing protein" evidence="3">
    <location>
        <begin position="20"/>
        <end position="213"/>
    </location>
</feature>
<reference evidence="6" key="1">
    <citation type="journal article" date="2023" name="Commun. Biol.">
        <title>Genome analysis of Parmales, the sister group of diatoms, reveals the evolutionary specialization of diatoms from phago-mixotrophs to photoautotrophs.</title>
        <authorList>
            <person name="Ban H."/>
            <person name="Sato S."/>
            <person name="Yoshikawa S."/>
            <person name="Yamada K."/>
            <person name="Nakamura Y."/>
            <person name="Ichinomiya M."/>
            <person name="Sato N."/>
            <person name="Blanc-Mathieu R."/>
            <person name="Endo H."/>
            <person name="Kuwata A."/>
            <person name="Ogata H."/>
        </authorList>
    </citation>
    <scope>NUCLEOTIDE SEQUENCE [LARGE SCALE GENOMIC DNA]</scope>
</reference>
<protein>
    <recommendedName>
        <fullName evidence="4">Plastid lipid-associated protein/fibrillin conserved domain-containing protein</fullName>
    </recommendedName>
</protein>
<dbReference type="OrthoDB" id="189024at2759"/>
<sequence length="213" mass="23334">MSLYLTILIILLVVPVTISFAPQNAILGRLRRAGDLSLSTTADSEAALLKTLKTLISETGQIGVDADESLAAKIESVCGELEAFQKGENLSGISLQGKHTLLYSMAKGGSNGKLGPFVGKVQQDFLDDENFINSVSLGPLMIRLQAVREILTDRNVRVKFKNTSVSLFGNCLVNKETKGQGVWKMRYFNKDPTVGRRIRVMDTPSLFIIEENN</sequence>
<evidence type="ECO:0000256" key="3">
    <source>
        <dbReference type="SAM" id="SignalP"/>
    </source>
</evidence>
<keyword evidence="3" id="KW-0732">Signal</keyword>
<comment type="subcellular location">
    <subcellularLocation>
        <location evidence="1">Plastid</location>
    </subcellularLocation>
</comment>
<dbReference type="Pfam" id="PF04755">
    <property type="entry name" value="PAP_fibrillin"/>
    <property type="match status" value="1"/>
</dbReference>
<dbReference type="GO" id="GO:0009536">
    <property type="term" value="C:plastid"/>
    <property type="evidence" value="ECO:0007669"/>
    <property type="project" value="UniProtKB-SubCell"/>
</dbReference>
<evidence type="ECO:0000256" key="2">
    <source>
        <dbReference type="ARBA" id="ARBA00022640"/>
    </source>
</evidence>
<gene>
    <name evidence="5" type="ORF">TrCOL_g5808</name>
</gene>
<feature type="signal peptide" evidence="3">
    <location>
        <begin position="1"/>
        <end position="19"/>
    </location>
</feature>